<dbReference type="NCBIfam" id="NF009561">
    <property type="entry name" value="PRK13019.1-1"/>
    <property type="match status" value="1"/>
</dbReference>
<dbReference type="RefSeq" id="WP_209855069.1">
    <property type="nucleotide sequence ID" value="NZ_JAGGJV010000009.1"/>
</dbReference>
<dbReference type="Proteomes" id="UP000823786">
    <property type="component" value="Unassembled WGS sequence"/>
</dbReference>
<organism evidence="3 4">
    <name type="scientific">Rhizobium herbae</name>
    <dbReference type="NCBI Taxonomy" id="508661"/>
    <lineage>
        <taxon>Bacteria</taxon>
        <taxon>Pseudomonadati</taxon>
        <taxon>Pseudomonadota</taxon>
        <taxon>Alphaproteobacteria</taxon>
        <taxon>Hyphomicrobiales</taxon>
        <taxon>Rhizobiaceae</taxon>
        <taxon>Rhizobium/Agrobacterium group</taxon>
        <taxon>Rhizobium</taxon>
    </lineage>
</organism>
<evidence type="ECO:0000256" key="1">
    <source>
        <dbReference type="HAMAP-Rule" id="MF_00302"/>
    </source>
</evidence>
<accession>A0ABS4ETG1</accession>
<dbReference type="Gene3D" id="3.30.1390.10">
    <property type="match status" value="1"/>
</dbReference>
<dbReference type="InterPro" id="IPR022935">
    <property type="entry name" value="ClpS"/>
</dbReference>
<protein>
    <recommendedName>
        <fullName evidence="1">ATP-dependent Clp protease adapter protein ClpS</fullName>
    </recommendedName>
</protein>
<dbReference type="PANTHER" id="PTHR33473">
    <property type="entry name" value="ATP-DEPENDENT CLP PROTEASE ADAPTER PROTEIN CLPS1, CHLOROPLASTIC"/>
    <property type="match status" value="1"/>
</dbReference>
<reference evidence="3 4" key="1">
    <citation type="submission" date="2021-03" db="EMBL/GenBank/DDBJ databases">
        <title>Genomic Encyclopedia of Type Strains, Phase IV (KMG-IV): sequencing the most valuable type-strain genomes for metagenomic binning, comparative biology and taxonomic classification.</title>
        <authorList>
            <person name="Goeker M."/>
        </authorList>
    </citation>
    <scope>NUCLEOTIDE SEQUENCE [LARGE SCALE GENOMIC DNA]</scope>
    <source>
        <strain evidence="3 4">DSM 26427</strain>
    </source>
</reference>
<keyword evidence="3" id="KW-0378">Hydrolase</keyword>
<comment type="subunit">
    <text evidence="1">Binds to the N-terminal domain of the chaperone ClpA.</text>
</comment>
<dbReference type="NCBIfam" id="NF009564">
    <property type="entry name" value="PRK13019.1-4"/>
    <property type="match status" value="1"/>
</dbReference>
<keyword evidence="3" id="KW-0645">Protease</keyword>
<evidence type="ECO:0000259" key="2">
    <source>
        <dbReference type="Pfam" id="PF02617"/>
    </source>
</evidence>
<evidence type="ECO:0000313" key="3">
    <source>
        <dbReference type="EMBL" id="MBP1861081.1"/>
    </source>
</evidence>
<proteinExistence type="inferred from homology"/>
<dbReference type="SUPFAM" id="SSF54736">
    <property type="entry name" value="ClpS-like"/>
    <property type="match status" value="1"/>
</dbReference>
<feature type="domain" description="Adaptor protein ClpS core" evidence="2">
    <location>
        <begin position="20"/>
        <end position="97"/>
    </location>
</feature>
<dbReference type="GO" id="GO:0008233">
    <property type="term" value="F:peptidase activity"/>
    <property type="evidence" value="ECO:0007669"/>
    <property type="project" value="UniProtKB-KW"/>
</dbReference>
<comment type="function">
    <text evidence="1">Involved in the modulation of the specificity of the ClpAP-mediated ATP-dependent protein degradation.</text>
</comment>
<dbReference type="PANTHER" id="PTHR33473:SF19">
    <property type="entry name" value="ATP-DEPENDENT CLP PROTEASE ADAPTER PROTEIN CLPS"/>
    <property type="match status" value="1"/>
</dbReference>
<keyword evidence="4" id="KW-1185">Reference proteome</keyword>
<name>A0ABS4ETG1_9HYPH</name>
<sequence length="103" mass="11697">MVENDTALQPKTRTKPKLERPKLYKVILINDDYTPREFVIMVLKAVFHMSEETGYRMMMTAHKMGVCVIVVCAKDIAESKAKEATDLGKEAGFPLMFATEPEE</sequence>
<dbReference type="InterPro" id="IPR003769">
    <property type="entry name" value="ClpS_core"/>
</dbReference>
<comment type="caution">
    <text evidence="3">The sequence shown here is derived from an EMBL/GenBank/DDBJ whole genome shotgun (WGS) entry which is preliminary data.</text>
</comment>
<comment type="similarity">
    <text evidence="1">Belongs to the ClpS family.</text>
</comment>
<dbReference type="Pfam" id="PF02617">
    <property type="entry name" value="ClpS"/>
    <property type="match status" value="1"/>
</dbReference>
<dbReference type="GO" id="GO:0006508">
    <property type="term" value="P:proteolysis"/>
    <property type="evidence" value="ECO:0007669"/>
    <property type="project" value="UniProtKB-KW"/>
</dbReference>
<evidence type="ECO:0000313" key="4">
    <source>
        <dbReference type="Proteomes" id="UP000823786"/>
    </source>
</evidence>
<dbReference type="HAMAP" id="MF_00302">
    <property type="entry name" value="ClpS"/>
    <property type="match status" value="1"/>
</dbReference>
<gene>
    <name evidence="1" type="primary">clpS</name>
    <name evidence="3" type="ORF">J2Z75_004609</name>
</gene>
<dbReference type="EMBL" id="JAGGJV010000009">
    <property type="protein sequence ID" value="MBP1861081.1"/>
    <property type="molecule type" value="Genomic_DNA"/>
</dbReference>
<dbReference type="InterPro" id="IPR014719">
    <property type="entry name" value="Ribosomal_bL12_C/ClpS-like"/>
</dbReference>